<evidence type="ECO:0000313" key="2">
    <source>
        <dbReference type="Proteomes" id="UP000016931"/>
    </source>
</evidence>
<name>M3CBP1_SPHMS</name>
<feature type="non-terminal residue" evidence="1">
    <location>
        <position position="1"/>
    </location>
</feature>
<accession>M3CBP1</accession>
<dbReference type="AlphaFoldDB" id="M3CBP1"/>
<reference evidence="1 2" key="1">
    <citation type="journal article" date="2012" name="PLoS Pathog.">
        <title>Diverse lifestyles and strategies of plant pathogenesis encoded in the genomes of eighteen Dothideomycetes fungi.</title>
        <authorList>
            <person name="Ohm R.A."/>
            <person name="Feau N."/>
            <person name="Henrissat B."/>
            <person name="Schoch C.L."/>
            <person name="Horwitz B.A."/>
            <person name="Barry K.W."/>
            <person name="Condon B.J."/>
            <person name="Copeland A.C."/>
            <person name="Dhillon B."/>
            <person name="Glaser F."/>
            <person name="Hesse C.N."/>
            <person name="Kosti I."/>
            <person name="LaButti K."/>
            <person name="Lindquist E.A."/>
            <person name="Lucas S."/>
            <person name="Salamov A.A."/>
            <person name="Bradshaw R.E."/>
            <person name="Ciuffetti L."/>
            <person name="Hamelin R.C."/>
            <person name="Kema G.H.J."/>
            <person name="Lawrence C."/>
            <person name="Scott J.A."/>
            <person name="Spatafora J.W."/>
            <person name="Turgeon B.G."/>
            <person name="de Wit P.J.G.M."/>
            <person name="Zhong S."/>
            <person name="Goodwin S.B."/>
            <person name="Grigoriev I.V."/>
        </authorList>
    </citation>
    <scope>NUCLEOTIDE SEQUENCE [LARGE SCALE GENOMIC DNA]</scope>
    <source>
        <strain evidence="1 2">SO2202</strain>
    </source>
</reference>
<gene>
    <name evidence="1" type="ORF">SEPMUDRAFT_150955</name>
</gene>
<dbReference type="RefSeq" id="XP_016757963.1">
    <property type="nucleotide sequence ID" value="XM_016906501.1"/>
</dbReference>
<evidence type="ECO:0000313" key="1">
    <source>
        <dbReference type="EMBL" id="EMF09842.1"/>
    </source>
</evidence>
<sequence>IRSIPQPHSYQHTLTNTHTHLSTNKSLSTCSSPPSSPQLLLSLAPLPPQSRSDTLHQCTQSPTAPQLLVLLLQAALDPLQAPLLPSKVVLLKSLVAPLPWVSCLSAVLLLLSKQPTHRPAF</sequence>
<protein>
    <submittedName>
        <fullName evidence="1">Uncharacterized protein</fullName>
    </submittedName>
</protein>
<dbReference type="HOGENOM" id="CLU_2043771_0_0_1"/>
<organism evidence="1 2">
    <name type="scientific">Sphaerulina musiva (strain SO2202)</name>
    <name type="common">Poplar stem canker fungus</name>
    <name type="synonym">Septoria musiva</name>
    <dbReference type="NCBI Taxonomy" id="692275"/>
    <lineage>
        <taxon>Eukaryota</taxon>
        <taxon>Fungi</taxon>
        <taxon>Dikarya</taxon>
        <taxon>Ascomycota</taxon>
        <taxon>Pezizomycotina</taxon>
        <taxon>Dothideomycetes</taxon>
        <taxon>Dothideomycetidae</taxon>
        <taxon>Mycosphaerellales</taxon>
        <taxon>Mycosphaerellaceae</taxon>
        <taxon>Sphaerulina</taxon>
    </lineage>
</organism>
<dbReference type="Proteomes" id="UP000016931">
    <property type="component" value="Unassembled WGS sequence"/>
</dbReference>
<dbReference type="EMBL" id="KB456268">
    <property type="protein sequence ID" value="EMF09842.1"/>
    <property type="molecule type" value="Genomic_DNA"/>
</dbReference>
<dbReference type="GeneID" id="27903638"/>
<proteinExistence type="predicted"/>
<keyword evidence="2" id="KW-1185">Reference proteome</keyword>